<evidence type="ECO:0000256" key="2">
    <source>
        <dbReference type="ARBA" id="ARBA00010961"/>
    </source>
</evidence>
<comment type="function">
    <text evidence="1 6">Required for the transposition of the insertion element.</text>
</comment>
<comment type="similarity">
    <text evidence="2 6">Belongs to the transposase mutator family.</text>
</comment>
<accession>A0A450VLC3</accession>
<evidence type="ECO:0000313" key="7">
    <source>
        <dbReference type="EMBL" id="VFK05213.1"/>
    </source>
</evidence>
<name>A0A450VLC3_9GAMM</name>
<dbReference type="GO" id="GO:0004803">
    <property type="term" value="F:transposase activity"/>
    <property type="evidence" value="ECO:0007669"/>
    <property type="project" value="UniProtKB-UniRule"/>
</dbReference>
<keyword evidence="5 6" id="KW-0233">DNA recombination</keyword>
<evidence type="ECO:0000256" key="6">
    <source>
        <dbReference type="RuleBase" id="RU365089"/>
    </source>
</evidence>
<dbReference type="EMBL" id="CAADFG010000570">
    <property type="protein sequence ID" value="VFK05602.1"/>
    <property type="molecule type" value="Genomic_DNA"/>
</dbReference>
<protein>
    <recommendedName>
        <fullName evidence="6">Mutator family transposase</fullName>
    </recommendedName>
</protein>
<evidence type="ECO:0000313" key="8">
    <source>
        <dbReference type="EMBL" id="VFK05602.1"/>
    </source>
</evidence>
<dbReference type="GO" id="GO:0003677">
    <property type="term" value="F:DNA binding"/>
    <property type="evidence" value="ECO:0007669"/>
    <property type="project" value="UniProtKB-UniRule"/>
</dbReference>
<reference evidence="8" key="1">
    <citation type="submission" date="2019-02" db="EMBL/GenBank/DDBJ databases">
        <authorList>
            <person name="Gruber-Vodicka R. H."/>
            <person name="Seah K. B. B."/>
        </authorList>
    </citation>
    <scope>NUCLEOTIDE SEQUENCE</scope>
    <source>
        <strain evidence="9">BECK_SA2B12</strain>
        <strain evidence="8">BECK_SA2B15</strain>
        <strain evidence="7">BECK_SA2B20</strain>
    </source>
</reference>
<dbReference type="PANTHER" id="PTHR33217:SF5">
    <property type="entry name" value="MUTATOR FAMILY TRANSPOSASE"/>
    <property type="match status" value="1"/>
</dbReference>
<keyword evidence="4 6" id="KW-0238">DNA-binding</keyword>
<dbReference type="PANTHER" id="PTHR33217">
    <property type="entry name" value="TRANSPOSASE FOR INSERTION SEQUENCE ELEMENT IS1081"/>
    <property type="match status" value="1"/>
</dbReference>
<sequence>MVDWTLPSKPVTLFFFKSGVGFSLNYYNIGLKGSPEAIETVYPQTRVQLCIVHQVRHSLRYVSWKQRKEVAANLHRSNPVGS</sequence>
<evidence type="ECO:0000256" key="1">
    <source>
        <dbReference type="ARBA" id="ARBA00002190"/>
    </source>
</evidence>
<dbReference type="Pfam" id="PF00872">
    <property type="entry name" value="Transposase_mut"/>
    <property type="match status" value="1"/>
</dbReference>
<keyword evidence="3 6" id="KW-0815">Transposition</keyword>
<evidence type="ECO:0000256" key="3">
    <source>
        <dbReference type="ARBA" id="ARBA00022578"/>
    </source>
</evidence>
<proteinExistence type="inferred from homology"/>
<keyword evidence="6" id="KW-0814">Transposable element</keyword>
<dbReference type="EMBL" id="CAADFI010000550">
    <property type="protein sequence ID" value="VFK05213.1"/>
    <property type="molecule type" value="Genomic_DNA"/>
</dbReference>
<organism evidence="8">
    <name type="scientific">Candidatus Kentrum eta</name>
    <dbReference type="NCBI Taxonomy" id="2126337"/>
    <lineage>
        <taxon>Bacteria</taxon>
        <taxon>Pseudomonadati</taxon>
        <taxon>Pseudomonadota</taxon>
        <taxon>Gammaproteobacteria</taxon>
        <taxon>Candidatus Kentrum</taxon>
    </lineage>
</organism>
<dbReference type="AlphaFoldDB" id="A0A450VLC3"/>
<dbReference type="GO" id="GO:0006313">
    <property type="term" value="P:DNA transposition"/>
    <property type="evidence" value="ECO:0007669"/>
    <property type="project" value="UniProtKB-UniRule"/>
</dbReference>
<dbReference type="EMBL" id="CAADFJ010000551">
    <property type="protein sequence ID" value="VFK08831.1"/>
    <property type="molecule type" value="Genomic_DNA"/>
</dbReference>
<evidence type="ECO:0000256" key="4">
    <source>
        <dbReference type="ARBA" id="ARBA00023125"/>
    </source>
</evidence>
<evidence type="ECO:0000313" key="9">
    <source>
        <dbReference type="EMBL" id="VFK08831.1"/>
    </source>
</evidence>
<evidence type="ECO:0000256" key="5">
    <source>
        <dbReference type="ARBA" id="ARBA00023172"/>
    </source>
</evidence>
<gene>
    <name evidence="8" type="ORF">BECKH772A_GA0070896_105703</name>
    <name evidence="7" type="ORF">BECKH772B_GA0070898_105503</name>
    <name evidence="9" type="ORF">BECKH772C_GA0070978_105513</name>
</gene>
<dbReference type="InterPro" id="IPR001207">
    <property type="entry name" value="Transposase_mutator"/>
</dbReference>